<evidence type="ECO:0000259" key="2">
    <source>
        <dbReference type="SMART" id="SM00343"/>
    </source>
</evidence>
<dbReference type="Gene3D" id="4.10.60.10">
    <property type="entry name" value="Zinc finger, CCHC-type"/>
    <property type="match status" value="1"/>
</dbReference>
<dbReference type="GO" id="GO:0008270">
    <property type="term" value="F:zinc ion binding"/>
    <property type="evidence" value="ECO:0007669"/>
    <property type="project" value="InterPro"/>
</dbReference>
<proteinExistence type="predicted"/>
<feature type="region of interest" description="Disordered" evidence="1">
    <location>
        <begin position="73"/>
        <end position="103"/>
    </location>
</feature>
<dbReference type="SMART" id="SM00343">
    <property type="entry name" value="ZnF_C2HC"/>
    <property type="match status" value="1"/>
</dbReference>
<protein>
    <recommendedName>
        <fullName evidence="2">CCHC-type domain-containing protein</fullName>
    </recommendedName>
</protein>
<keyword evidence="4" id="KW-1185">Reference proteome</keyword>
<sequence length="103" mass="10602">PRGKQFKKKADLSSSGSVSSGSGSGSGSGSSDMTCGQCEGRHPNSQCRGVQGSCRNCGQPRHFLRVCPMLRGQSSVPSQQGSAGGSSQRPQFPAPTQRSGWSA</sequence>
<accession>A0A2Z7AKU5</accession>
<dbReference type="EMBL" id="KV016278">
    <property type="protein sequence ID" value="KZV19839.1"/>
    <property type="molecule type" value="Genomic_DNA"/>
</dbReference>
<evidence type="ECO:0000313" key="3">
    <source>
        <dbReference type="EMBL" id="KZV19839.1"/>
    </source>
</evidence>
<dbReference type="Proteomes" id="UP000250235">
    <property type="component" value="Unassembled WGS sequence"/>
</dbReference>
<reference evidence="3 4" key="1">
    <citation type="journal article" date="2015" name="Proc. Natl. Acad. Sci. U.S.A.">
        <title>The resurrection genome of Boea hygrometrica: A blueprint for survival of dehydration.</title>
        <authorList>
            <person name="Xiao L."/>
            <person name="Yang G."/>
            <person name="Zhang L."/>
            <person name="Yang X."/>
            <person name="Zhao S."/>
            <person name="Ji Z."/>
            <person name="Zhou Q."/>
            <person name="Hu M."/>
            <person name="Wang Y."/>
            <person name="Chen M."/>
            <person name="Xu Y."/>
            <person name="Jin H."/>
            <person name="Xiao X."/>
            <person name="Hu G."/>
            <person name="Bao F."/>
            <person name="Hu Y."/>
            <person name="Wan P."/>
            <person name="Li L."/>
            <person name="Deng X."/>
            <person name="Kuang T."/>
            <person name="Xiang C."/>
            <person name="Zhu J.K."/>
            <person name="Oliver M.J."/>
            <person name="He Y."/>
        </authorList>
    </citation>
    <scope>NUCLEOTIDE SEQUENCE [LARGE SCALE GENOMIC DNA]</scope>
    <source>
        <strain evidence="4">cv. XS01</strain>
    </source>
</reference>
<feature type="compositionally biased region" description="Polar residues" evidence="1">
    <location>
        <begin position="94"/>
        <end position="103"/>
    </location>
</feature>
<evidence type="ECO:0000256" key="1">
    <source>
        <dbReference type="SAM" id="MobiDB-lite"/>
    </source>
</evidence>
<feature type="non-terminal residue" evidence="3">
    <location>
        <position position="1"/>
    </location>
</feature>
<organism evidence="3 4">
    <name type="scientific">Dorcoceras hygrometricum</name>
    <dbReference type="NCBI Taxonomy" id="472368"/>
    <lineage>
        <taxon>Eukaryota</taxon>
        <taxon>Viridiplantae</taxon>
        <taxon>Streptophyta</taxon>
        <taxon>Embryophyta</taxon>
        <taxon>Tracheophyta</taxon>
        <taxon>Spermatophyta</taxon>
        <taxon>Magnoliopsida</taxon>
        <taxon>eudicotyledons</taxon>
        <taxon>Gunneridae</taxon>
        <taxon>Pentapetalae</taxon>
        <taxon>asterids</taxon>
        <taxon>lamiids</taxon>
        <taxon>Lamiales</taxon>
        <taxon>Gesneriaceae</taxon>
        <taxon>Didymocarpoideae</taxon>
        <taxon>Trichosporeae</taxon>
        <taxon>Loxocarpinae</taxon>
        <taxon>Dorcoceras</taxon>
    </lineage>
</organism>
<name>A0A2Z7AKU5_9LAMI</name>
<evidence type="ECO:0000313" key="4">
    <source>
        <dbReference type="Proteomes" id="UP000250235"/>
    </source>
</evidence>
<dbReference type="GO" id="GO:0003676">
    <property type="term" value="F:nucleic acid binding"/>
    <property type="evidence" value="ECO:0007669"/>
    <property type="project" value="InterPro"/>
</dbReference>
<gene>
    <name evidence="3" type="ORF">F511_34447</name>
</gene>
<feature type="domain" description="CCHC-type" evidence="2">
    <location>
        <begin position="53"/>
        <end position="69"/>
    </location>
</feature>
<dbReference type="AlphaFoldDB" id="A0A2Z7AKU5"/>
<dbReference type="InterPro" id="IPR001878">
    <property type="entry name" value="Znf_CCHC"/>
</dbReference>
<feature type="compositionally biased region" description="Low complexity" evidence="1">
    <location>
        <begin position="73"/>
        <end position="88"/>
    </location>
</feature>
<feature type="region of interest" description="Disordered" evidence="1">
    <location>
        <begin position="1"/>
        <end position="51"/>
    </location>
</feature>